<dbReference type="SUPFAM" id="SSF50978">
    <property type="entry name" value="WD40 repeat-like"/>
    <property type="match status" value="1"/>
</dbReference>
<protein>
    <submittedName>
        <fullName evidence="1">RNA polymerase Rpb1 C-terminal repeat-containing, putative</fullName>
    </submittedName>
</protein>
<comment type="caution">
    <text evidence="1">The sequence shown here is derived from an EMBL/GenBank/DDBJ whole genome shotgun (WGS) entry which is preliminary data.</text>
</comment>
<dbReference type="Proteomes" id="UP001057455">
    <property type="component" value="Unassembled WGS sequence"/>
</dbReference>
<gene>
    <name evidence="1" type="ORF">BaOVIS_016740</name>
</gene>
<sequence>MELQSLEFLASNIGGLALYTVSSFLDLCDFLNLSATSHSMRRVMLSHSAIWRSYYESRVATYTTNSCHTTSKLQTEFLNGNSEEDSSCSYISSISASHQGGMPGPGDTVPWHKGCEQTYNGHVTSVKEHWFESLIALARFGGVSLRDPPIYNNPFVEFALQSAAASRRRKVDREIVKDLLLVTTPIVAAPDAECGNGAPFTLISKTRLFHFDAQYKFCETRISLPYPDETNIYVLSATWVRYAPCRRCATAGPKSVPASDPPSAYTHEVPPRLALLYRKERYETAVSVYAYDTDGFKKRPIITRKVHGTSGDITCLDATQGLFCDHYILTMGYSNGNISEIHTDYEESFDVSPEAIVNLMHVGSQPDRLLCVHLANGNIVILRYNKSWERCRLIASVSSLAINTKTSVIGHCSNSRCKVTFGTLMGPEVEIGVSKPPSRVLCLYRNSLWAIVIRNYLKLVEVTSYSDTISVRHVRALNGHAAEITTCHSDGWSRIISVDSSQTLILWDFVQGVKLLSIPLLRTIEPGRLPRTYQEKVPEMKSRKRPSVNRQVSYASIHNVKKDFNAPPKMMGIVTTDTSDSDSDIGSSMGRLHLRSRLAPENRHSIQLLPSALCIYYHNSSVFQLLSFK</sequence>
<accession>A0A9W5WUS0</accession>
<keyword evidence="2" id="KW-1185">Reference proteome</keyword>
<dbReference type="EMBL" id="BLIY01000014">
    <property type="protein sequence ID" value="GFE54270.1"/>
    <property type="molecule type" value="Genomic_DNA"/>
</dbReference>
<proteinExistence type="predicted"/>
<dbReference type="InterPro" id="IPR036322">
    <property type="entry name" value="WD40_repeat_dom_sf"/>
</dbReference>
<evidence type="ECO:0000313" key="1">
    <source>
        <dbReference type="EMBL" id="GFE54270.1"/>
    </source>
</evidence>
<name>A0A9W5WUS0_BABOV</name>
<reference evidence="1" key="1">
    <citation type="submission" date="2019-12" db="EMBL/GenBank/DDBJ databases">
        <title>Genome sequence of Babesia ovis.</title>
        <authorList>
            <person name="Yamagishi J."/>
            <person name="Sevinc F."/>
            <person name="Xuan X."/>
        </authorList>
    </citation>
    <scope>NUCLEOTIDE SEQUENCE</scope>
    <source>
        <strain evidence="1">Selcuk</strain>
    </source>
</reference>
<evidence type="ECO:0000313" key="2">
    <source>
        <dbReference type="Proteomes" id="UP001057455"/>
    </source>
</evidence>
<dbReference type="OrthoDB" id="360242at2759"/>
<dbReference type="AlphaFoldDB" id="A0A9W5WUS0"/>
<organism evidence="1 2">
    <name type="scientific">Babesia ovis</name>
    <dbReference type="NCBI Taxonomy" id="5869"/>
    <lineage>
        <taxon>Eukaryota</taxon>
        <taxon>Sar</taxon>
        <taxon>Alveolata</taxon>
        <taxon>Apicomplexa</taxon>
        <taxon>Aconoidasida</taxon>
        <taxon>Piroplasmida</taxon>
        <taxon>Babesiidae</taxon>
        <taxon>Babesia</taxon>
    </lineage>
</organism>